<dbReference type="Proteomes" id="UP000518605">
    <property type="component" value="Unassembled WGS sequence"/>
</dbReference>
<gene>
    <name evidence="1" type="ORF">FHS16_005404</name>
</gene>
<protein>
    <submittedName>
        <fullName evidence="1">Uncharacterized protein</fullName>
    </submittedName>
</protein>
<dbReference type="EMBL" id="JACHXW010000023">
    <property type="protein sequence ID" value="MBB3155296.1"/>
    <property type="molecule type" value="Genomic_DNA"/>
</dbReference>
<proteinExistence type="predicted"/>
<dbReference type="RefSeq" id="WP_415840027.1">
    <property type="nucleotide sequence ID" value="NZ_CBCSLB010000021.1"/>
</dbReference>
<organism evidence="1 2">
    <name type="scientific">Paenibacillus endophyticus</name>
    <dbReference type="NCBI Taxonomy" id="1294268"/>
    <lineage>
        <taxon>Bacteria</taxon>
        <taxon>Bacillati</taxon>
        <taxon>Bacillota</taxon>
        <taxon>Bacilli</taxon>
        <taxon>Bacillales</taxon>
        <taxon>Paenibacillaceae</taxon>
        <taxon>Paenibacillus</taxon>
    </lineage>
</organism>
<comment type="caution">
    <text evidence="1">The sequence shown here is derived from an EMBL/GenBank/DDBJ whole genome shotgun (WGS) entry which is preliminary data.</text>
</comment>
<sequence length="998" mass="108766">MKKVNVRNKIVVSVIISSLFAALIAGLPLGSRKQSVRGGSLGIASAAEAPPKASLAKWSEFHEALAAGDQVDAQHVSNLHDELDGLDDLNDQTLIDPIWNKMSLKLPAHVDKEKVKADLFRFFKAVIVSQLDPQASDLENIRSNADYRAALQAISAAAGQPSLTLEDFLIFLYGDGNSRKGLEGTVREEIRNMDPFSLMALTQEREKVNDLLFSELKEVLGLSSDYQVSRVFRNLGVTALNVQEMLQSFGNRLQLDTDAFVGIAVAYMRSNVKTTYRIAHYDGNVTDGRIYHYDLGLFGAYVLPDQLDWSKRSGSSDLKVFPRGGMELVYPAASAEALIQVNLLHPYGGPDKVILEKEMRHSHSFAGFPEEPFFARMGKLYGKLEEGPPSDLSNVRSLQEEWAALDVNSNLQLIDPIWNKLAIRFTAAQAEGMRMALFQLLKETAGLYFDPQEARLDAIRTNADYKLLLNNIIPVYSNGADQLLILLFGDDAARGGVQGEWLGLLAGQSPQDLIALLHNEEKRKQLLRSAIDTVFSESDDGQQTTYFYALGSALKQRGVTTEDLLSVLSSFEDKLAHSESAASAMLSAYFRSETQETAIISDDGLKHAYALSVLGKSIPAELLTWSKVSGSDAVTVMPDGVVTIPPYTPEVSAVIQAKAISSDGQAESILFQKEVTLKAADTGSGPAIPALLLERMNRLHEAIAAGGSQSVQNIHAAQEEIAGLDDNEMQFLIDPIWNKISENLPASVDAVPLKTSLFRLIKAAGALQYDPQASQLMAMLANPEYQAALAMLTEAGGGPDVTIENMAAFLYGDGSQAKGIEGTVRDMLAAKKPKEITALFANKKAASSLINQALTEVLQQSDRYALSEWFHGLGITAADWQAVSLGFQQALEKEKPAMHAWLMAYIRSEVQETVTISDNGTKHQYRLSVLGAELPSAFVKWIKLSGDQAVNVKLNGTVTLSNKQTSGRAVIQAVWLNASGGNAKVIFQKEVELVKETE</sequence>
<evidence type="ECO:0000313" key="2">
    <source>
        <dbReference type="Proteomes" id="UP000518605"/>
    </source>
</evidence>
<keyword evidence="2" id="KW-1185">Reference proteome</keyword>
<evidence type="ECO:0000313" key="1">
    <source>
        <dbReference type="EMBL" id="MBB3155296.1"/>
    </source>
</evidence>
<reference evidence="1 2" key="1">
    <citation type="submission" date="2020-08" db="EMBL/GenBank/DDBJ databases">
        <title>Genomic Encyclopedia of Type Strains, Phase III (KMG-III): the genomes of soil and plant-associated and newly described type strains.</title>
        <authorList>
            <person name="Whitman W."/>
        </authorList>
    </citation>
    <scope>NUCLEOTIDE SEQUENCE [LARGE SCALE GENOMIC DNA]</scope>
    <source>
        <strain evidence="1 2">CECT 8234</strain>
    </source>
</reference>
<accession>A0A7W5CCP4</accession>
<dbReference type="AlphaFoldDB" id="A0A7W5CCP4"/>
<name>A0A7W5CCP4_9BACL</name>